<sequence length="72" mass="8459">MGNGQKVRFWKDKWCEDELLSVSFPSLFALAASKEVWVANMWNSIVEGDGWASCLSRPFHDWEVENVEHFFY</sequence>
<evidence type="ECO:0000313" key="2">
    <source>
        <dbReference type="Proteomes" id="UP000288805"/>
    </source>
</evidence>
<proteinExistence type="predicted"/>
<reference evidence="1 2" key="1">
    <citation type="journal article" date="2018" name="PLoS Genet.">
        <title>Population sequencing reveals clonal diversity and ancestral inbreeding in the grapevine cultivar Chardonnay.</title>
        <authorList>
            <person name="Roach M.J."/>
            <person name="Johnson D.L."/>
            <person name="Bohlmann J."/>
            <person name="van Vuuren H.J."/>
            <person name="Jones S.J."/>
            <person name="Pretorius I.S."/>
            <person name="Schmidt S.A."/>
            <person name="Borneman A.R."/>
        </authorList>
    </citation>
    <scope>NUCLEOTIDE SEQUENCE [LARGE SCALE GENOMIC DNA]</scope>
    <source>
        <strain evidence="2">cv. Chardonnay</strain>
        <tissue evidence="1">Leaf</tissue>
    </source>
</reference>
<gene>
    <name evidence="1" type="ORF">CK203_097512</name>
</gene>
<dbReference type="PANTHER" id="PTHR36617">
    <property type="entry name" value="PROTEIN, PUTATIVE-RELATED"/>
    <property type="match status" value="1"/>
</dbReference>
<organism evidence="1 2">
    <name type="scientific">Vitis vinifera</name>
    <name type="common">Grape</name>
    <dbReference type="NCBI Taxonomy" id="29760"/>
    <lineage>
        <taxon>Eukaryota</taxon>
        <taxon>Viridiplantae</taxon>
        <taxon>Streptophyta</taxon>
        <taxon>Embryophyta</taxon>
        <taxon>Tracheophyta</taxon>
        <taxon>Spermatophyta</taxon>
        <taxon>Magnoliopsida</taxon>
        <taxon>eudicotyledons</taxon>
        <taxon>Gunneridae</taxon>
        <taxon>Pentapetalae</taxon>
        <taxon>rosids</taxon>
        <taxon>Vitales</taxon>
        <taxon>Vitaceae</taxon>
        <taxon>Viteae</taxon>
        <taxon>Vitis</taxon>
    </lineage>
</organism>
<dbReference type="PANTHER" id="PTHR36617:SF16">
    <property type="entry name" value="OS04G0516500 PROTEIN"/>
    <property type="match status" value="1"/>
</dbReference>
<comment type="caution">
    <text evidence="1">The sequence shown here is derived from an EMBL/GenBank/DDBJ whole genome shotgun (WGS) entry which is preliminary data.</text>
</comment>
<dbReference type="Proteomes" id="UP000288805">
    <property type="component" value="Unassembled WGS sequence"/>
</dbReference>
<dbReference type="EMBL" id="QGNW01001948">
    <property type="protein sequence ID" value="RVW27574.1"/>
    <property type="molecule type" value="Genomic_DNA"/>
</dbReference>
<accession>A0A438CWJ0</accession>
<evidence type="ECO:0000313" key="1">
    <source>
        <dbReference type="EMBL" id="RVW27574.1"/>
    </source>
</evidence>
<protein>
    <submittedName>
        <fullName evidence="1">Uncharacterized protein</fullName>
    </submittedName>
</protein>
<dbReference type="AlphaFoldDB" id="A0A438CWJ0"/>
<name>A0A438CWJ0_VITVI</name>